<keyword evidence="3" id="KW-1185">Reference proteome</keyword>
<sequence length="184" mass="21159">MNLLNLEKDFNSIRVKGSKFMYVWMLLATFGGLAACMFLIVNGLEFDSKYSLFYLGGGILLSPVFLYLTLWSLPGFVPGRVLLKLTEGPNGSVESNNKKIPFTSIKNIRFARNPLNLINDIVIETYDGKTTKIRTYNQLDETDFAVLVDQYIYPYMNQDAKTVWDRHVNLDQLFEDAKYERKAE</sequence>
<reference evidence="2 3" key="1">
    <citation type="journal article" date="2005" name="Int. J. Syst. Evol. Microbiol.">
        <title>Bacillus cibi sp. nov., isolated from jeotgal, a traditional Korean fermented seafood.</title>
        <authorList>
            <person name="Yoon J.H."/>
            <person name="Lee C.H."/>
            <person name="Oh T.K."/>
        </authorList>
    </citation>
    <scope>NUCLEOTIDE SEQUENCE [LARGE SCALE GENOMIC DNA]</scope>
    <source>
        <strain evidence="2 3">DSM 16189</strain>
    </source>
</reference>
<accession>A0A084H176</accession>
<dbReference type="Proteomes" id="UP000028549">
    <property type="component" value="Unassembled WGS sequence"/>
</dbReference>
<feature type="transmembrane region" description="Helical" evidence="1">
    <location>
        <begin position="21"/>
        <end position="40"/>
    </location>
</feature>
<evidence type="ECO:0008006" key="4">
    <source>
        <dbReference type="Google" id="ProtNLM"/>
    </source>
</evidence>
<dbReference type="Pfam" id="PF17353">
    <property type="entry name" value="DUF5381"/>
    <property type="match status" value="1"/>
</dbReference>
<keyword evidence="1" id="KW-0812">Transmembrane</keyword>
<dbReference type="InterPro" id="IPR035324">
    <property type="entry name" value="DUF5381"/>
</dbReference>
<protein>
    <recommendedName>
        <fullName evidence="4">YfjD family protein</fullName>
    </recommendedName>
</protein>
<dbReference type="EMBL" id="JNVC02000002">
    <property type="protein sequence ID" value="KEZ53338.1"/>
    <property type="molecule type" value="Genomic_DNA"/>
</dbReference>
<evidence type="ECO:0000313" key="3">
    <source>
        <dbReference type="Proteomes" id="UP000028549"/>
    </source>
</evidence>
<comment type="caution">
    <text evidence="2">The sequence shown here is derived from an EMBL/GenBank/DDBJ whole genome shotgun (WGS) entry which is preliminary data.</text>
</comment>
<keyword evidence="1" id="KW-0472">Membrane</keyword>
<name>A0A084H176_METID</name>
<gene>
    <name evidence="2" type="ORF">GS18_0206980</name>
</gene>
<feature type="transmembrane region" description="Helical" evidence="1">
    <location>
        <begin position="52"/>
        <end position="73"/>
    </location>
</feature>
<organism evidence="2 3">
    <name type="scientific">Metabacillus indicus</name>
    <name type="common">Bacillus indicus</name>
    <dbReference type="NCBI Taxonomy" id="246786"/>
    <lineage>
        <taxon>Bacteria</taxon>
        <taxon>Bacillati</taxon>
        <taxon>Bacillota</taxon>
        <taxon>Bacilli</taxon>
        <taxon>Bacillales</taxon>
        <taxon>Bacillaceae</taxon>
        <taxon>Metabacillus</taxon>
    </lineage>
</organism>
<evidence type="ECO:0000256" key="1">
    <source>
        <dbReference type="SAM" id="Phobius"/>
    </source>
</evidence>
<dbReference type="AlphaFoldDB" id="A0A084H176"/>
<proteinExistence type="predicted"/>
<keyword evidence="1" id="KW-1133">Transmembrane helix</keyword>
<evidence type="ECO:0000313" key="2">
    <source>
        <dbReference type="EMBL" id="KEZ53338.1"/>
    </source>
</evidence>